<comment type="caution">
    <text evidence="2">The sequence shown here is derived from an EMBL/GenBank/DDBJ whole genome shotgun (WGS) entry which is preliminary data.</text>
</comment>
<evidence type="ECO:0000313" key="2">
    <source>
        <dbReference type="EMBL" id="MFD2421764.1"/>
    </source>
</evidence>
<dbReference type="Gene3D" id="1.10.260.40">
    <property type="entry name" value="lambda repressor-like DNA-binding domains"/>
    <property type="match status" value="1"/>
</dbReference>
<dbReference type="InterPro" id="IPR001387">
    <property type="entry name" value="Cro/C1-type_HTH"/>
</dbReference>
<dbReference type="InterPro" id="IPR010982">
    <property type="entry name" value="Lambda_DNA-bd_dom_sf"/>
</dbReference>
<accession>A0ABW5G386</accession>
<dbReference type="SUPFAM" id="SSF47413">
    <property type="entry name" value="lambda repressor-like DNA-binding domains"/>
    <property type="match status" value="1"/>
</dbReference>
<protein>
    <submittedName>
        <fullName evidence="2">Helix-turn-helix transcriptional regulator</fullName>
    </submittedName>
</protein>
<dbReference type="PANTHER" id="PTHR35010:SF2">
    <property type="entry name" value="BLL4672 PROTEIN"/>
    <property type="match status" value="1"/>
</dbReference>
<dbReference type="Gene3D" id="3.30.450.180">
    <property type="match status" value="1"/>
</dbReference>
<dbReference type="SMART" id="SM00530">
    <property type="entry name" value="HTH_XRE"/>
    <property type="match status" value="1"/>
</dbReference>
<dbReference type="EMBL" id="JBHUKR010000023">
    <property type="protein sequence ID" value="MFD2421764.1"/>
    <property type="molecule type" value="Genomic_DNA"/>
</dbReference>
<dbReference type="RefSeq" id="WP_378270530.1">
    <property type="nucleotide sequence ID" value="NZ_JBHUKR010000023.1"/>
</dbReference>
<dbReference type="Pfam" id="PF13560">
    <property type="entry name" value="HTH_31"/>
    <property type="match status" value="1"/>
</dbReference>
<dbReference type="Pfam" id="PF17765">
    <property type="entry name" value="MLTR_LBD"/>
    <property type="match status" value="1"/>
</dbReference>
<gene>
    <name evidence="2" type="ORF">ACFSXZ_36075</name>
</gene>
<proteinExistence type="predicted"/>
<keyword evidence="3" id="KW-1185">Reference proteome</keyword>
<evidence type="ECO:0000259" key="1">
    <source>
        <dbReference type="PROSITE" id="PS50943"/>
    </source>
</evidence>
<dbReference type="InterPro" id="IPR041413">
    <property type="entry name" value="MLTR_LBD"/>
</dbReference>
<dbReference type="PANTHER" id="PTHR35010">
    <property type="entry name" value="BLL4672 PROTEIN-RELATED"/>
    <property type="match status" value="1"/>
</dbReference>
<organism evidence="2 3">
    <name type="scientific">Amycolatopsis pigmentata</name>
    <dbReference type="NCBI Taxonomy" id="450801"/>
    <lineage>
        <taxon>Bacteria</taxon>
        <taxon>Bacillati</taxon>
        <taxon>Actinomycetota</taxon>
        <taxon>Actinomycetes</taxon>
        <taxon>Pseudonocardiales</taxon>
        <taxon>Pseudonocardiaceae</taxon>
        <taxon>Amycolatopsis</taxon>
    </lineage>
</organism>
<dbReference type="PROSITE" id="PS50943">
    <property type="entry name" value="HTH_CROC1"/>
    <property type="match status" value="1"/>
</dbReference>
<dbReference type="CDD" id="cd00093">
    <property type="entry name" value="HTH_XRE"/>
    <property type="match status" value="1"/>
</dbReference>
<reference evidence="3" key="1">
    <citation type="journal article" date="2019" name="Int. J. Syst. Evol. Microbiol.">
        <title>The Global Catalogue of Microorganisms (GCM) 10K type strain sequencing project: providing services to taxonomists for standard genome sequencing and annotation.</title>
        <authorList>
            <consortium name="The Broad Institute Genomics Platform"/>
            <consortium name="The Broad Institute Genome Sequencing Center for Infectious Disease"/>
            <person name="Wu L."/>
            <person name="Ma J."/>
        </authorList>
    </citation>
    <scope>NUCLEOTIDE SEQUENCE [LARGE SCALE GENOMIC DNA]</scope>
    <source>
        <strain evidence="3">CGMCC 4.7645</strain>
    </source>
</reference>
<feature type="domain" description="HTH cro/C1-type" evidence="1">
    <location>
        <begin position="34"/>
        <end position="81"/>
    </location>
</feature>
<evidence type="ECO:0000313" key="3">
    <source>
        <dbReference type="Proteomes" id="UP001597417"/>
    </source>
</evidence>
<dbReference type="Proteomes" id="UP001597417">
    <property type="component" value="Unassembled WGS sequence"/>
</dbReference>
<name>A0ABW5G386_9PSEU</name>
<sequence>MELDELGGFLKSRRARMRPGDVGLAPGSRRRVPGLRRSEVAQLAGTSVEYYTELEQGRGTQPSTQILAALAQVLRLDEDEHSHLYHLAGRPVPVSADGAGQGVQPAMAELLEQLDSVPARVFSDLYVPLAQNRLSSVVLGEIPLGQGLAASFLYRWFTDPRTRATYLEEDHPGHSRMLVADLRAVVAQRGHDPEAKQMVAVLLQRSEEFAELWSTHDVAVRRQERKRLLHPELGLVTFECRNVFSEDGRQRLMLLKPVPGTETQKQLALLSSAA</sequence>